<evidence type="ECO:0000256" key="1">
    <source>
        <dbReference type="SAM" id="MobiDB-lite"/>
    </source>
</evidence>
<evidence type="ECO:0000313" key="2">
    <source>
        <dbReference type="EMBL" id="POM72905.1"/>
    </source>
</evidence>
<sequence length="190" mass="21490">MGDTTWSRSNRPETRQHGYDSTETSSDDERHRDGSRCSSEGSDSDFSLDGEYGHVVAANDNERRAAVEGTFARSEHQHAKSGNGHFNKDRDYGRDNRQRQYGPCVVCGSMPHSVHYCYRRCKLCKNDSATCGSMPHSVHYCYRRCKLCKKVHDAGKCDALNEPTNLLRSKVDKKDLTPELQSLVFGNHLN</sequence>
<organism evidence="2 3">
    <name type="scientific">Phytophthora palmivora</name>
    <dbReference type="NCBI Taxonomy" id="4796"/>
    <lineage>
        <taxon>Eukaryota</taxon>
        <taxon>Sar</taxon>
        <taxon>Stramenopiles</taxon>
        <taxon>Oomycota</taxon>
        <taxon>Peronosporomycetes</taxon>
        <taxon>Peronosporales</taxon>
        <taxon>Peronosporaceae</taxon>
        <taxon>Phytophthora</taxon>
    </lineage>
</organism>
<dbReference type="OrthoDB" id="128282at2759"/>
<accession>A0A2P4Y506</accession>
<evidence type="ECO:0000313" key="3">
    <source>
        <dbReference type="Proteomes" id="UP000237271"/>
    </source>
</evidence>
<proteinExistence type="predicted"/>
<feature type="region of interest" description="Disordered" evidence="1">
    <location>
        <begin position="1"/>
        <end position="50"/>
    </location>
</feature>
<dbReference type="Proteomes" id="UP000237271">
    <property type="component" value="Unassembled WGS sequence"/>
</dbReference>
<keyword evidence="3" id="KW-1185">Reference proteome</keyword>
<feature type="compositionally biased region" description="Basic and acidic residues" evidence="1">
    <location>
        <begin position="10"/>
        <end position="20"/>
    </location>
</feature>
<comment type="caution">
    <text evidence="2">The sequence shown here is derived from an EMBL/GenBank/DDBJ whole genome shotgun (WGS) entry which is preliminary data.</text>
</comment>
<gene>
    <name evidence="2" type="ORF">PHPALM_10311</name>
</gene>
<protein>
    <submittedName>
        <fullName evidence="2">Uncharacterized protein</fullName>
    </submittedName>
</protein>
<name>A0A2P4Y506_9STRA</name>
<reference evidence="2 3" key="1">
    <citation type="journal article" date="2017" name="Genome Biol. Evol.">
        <title>Phytophthora megakarya and P. palmivora, closely related causal agents of cacao black pod rot, underwent increases in genome sizes and gene numbers by different mechanisms.</title>
        <authorList>
            <person name="Ali S.S."/>
            <person name="Shao J."/>
            <person name="Lary D.J."/>
            <person name="Kronmiller B."/>
            <person name="Shen D."/>
            <person name="Strem M.D."/>
            <person name="Amoako-Attah I."/>
            <person name="Akrofi A.Y."/>
            <person name="Begoude B.A."/>
            <person name="Ten Hoopen G.M."/>
            <person name="Coulibaly K."/>
            <person name="Kebe B.I."/>
            <person name="Melnick R.L."/>
            <person name="Guiltinan M.J."/>
            <person name="Tyler B.M."/>
            <person name="Meinhardt L.W."/>
            <person name="Bailey B.A."/>
        </authorList>
    </citation>
    <scope>NUCLEOTIDE SEQUENCE [LARGE SCALE GENOMIC DNA]</scope>
    <source>
        <strain evidence="3">sbr112.9</strain>
    </source>
</reference>
<dbReference type="EMBL" id="NCKW01005401">
    <property type="protein sequence ID" value="POM72905.1"/>
    <property type="molecule type" value="Genomic_DNA"/>
</dbReference>
<feature type="region of interest" description="Disordered" evidence="1">
    <location>
        <begin position="71"/>
        <end position="94"/>
    </location>
</feature>
<dbReference type="AlphaFoldDB" id="A0A2P4Y506"/>